<feature type="compositionally biased region" description="Low complexity" evidence="1">
    <location>
        <begin position="112"/>
        <end position="121"/>
    </location>
</feature>
<dbReference type="Proteomes" id="UP001153269">
    <property type="component" value="Unassembled WGS sequence"/>
</dbReference>
<feature type="region of interest" description="Disordered" evidence="1">
    <location>
        <begin position="18"/>
        <end position="47"/>
    </location>
</feature>
<accession>A0A9N7Z701</accession>
<comment type="caution">
    <text evidence="2">The sequence shown here is derived from an EMBL/GenBank/DDBJ whole genome shotgun (WGS) entry which is preliminary data.</text>
</comment>
<organism evidence="2 3">
    <name type="scientific">Pleuronectes platessa</name>
    <name type="common">European plaice</name>
    <dbReference type="NCBI Taxonomy" id="8262"/>
    <lineage>
        <taxon>Eukaryota</taxon>
        <taxon>Metazoa</taxon>
        <taxon>Chordata</taxon>
        <taxon>Craniata</taxon>
        <taxon>Vertebrata</taxon>
        <taxon>Euteleostomi</taxon>
        <taxon>Actinopterygii</taxon>
        <taxon>Neopterygii</taxon>
        <taxon>Teleostei</taxon>
        <taxon>Neoteleostei</taxon>
        <taxon>Acanthomorphata</taxon>
        <taxon>Carangaria</taxon>
        <taxon>Pleuronectiformes</taxon>
        <taxon>Pleuronectoidei</taxon>
        <taxon>Pleuronectidae</taxon>
        <taxon>Pleuronectes</taxon>
    </lineage>
</organism>
<protein>
    <submittedName>
        <fullName evidence="2">Uncharacterized protein</fullName>
    </submittedName>
</protein>
<feature type="region of interest" description="Disordered" evidence="1">
    <location>
        <begin position="88"/>
        <end position="147"/>
    </location>
</feature>
<keyword evidence="3" id="KW-1185">Reference proteome</keyword>
<evidence type="ECO:0000256" key="1">
    <source>
        <dbReference type="SAM" id="MobiDB-lite"/>
    </source>
</evidence>
<name>A0A9N7Z701_PLEPL</name>
<feature type="compositionally biased region" description="Polar residues" evidence="1">
    <location>
        <begin position="132"/>
        <end position="147"/>
    </location>
</feature>
<sequence length="147" mass="15717">MEDTLILAAPAAIPTAGCFEARSPPAADRHEEVNGGAEGGESGDLRGCWRGSRSSAFRLTWSDAKSEIGFPLSPSMLQRENEIQFKLNIGSEGSPSRTLRTTHDPSGPSGSLRTLRTLRTTQDPSGPLMTPQDPQDYSGSLMTPQDS</sequence>
<evidence type="ECO:0000313" key="2">
    <source>
        <dbReference type="EMBL" id="CAB1452132.1"/>
    </source>
</evidence>
<gene>
    <name evidence="2" type="ORF">PLEPLA_LOCUS39871</name>
</gene>
<evidence type="ECO:0000313" key="3">
    <source>
        <dbReference type="Proteomes" id="UP001153269"/>
    </source>
</evidence>
<proteinExistence type="predicted"/>
<dbReference type="AlphaFoldDB" id="A0A9N7Z701"/>
<dbReference type="EMBL" id="CADEAL010004116">
    <property type="protein sequence ID" value="CAB1452132.1"/>
    <property type="molecule type" value="Genomic_DNA"/>
</dbReference>
<reference evidence="2" key="1">
    <citation type="submission" date="2020-03" db="EMBL/GenBank/DDBJ databases">
        <authorList>
            <person name="Weist P."/>
        </authorList>
    </citation>
    <scope>NUCLEOTIDE SEQUENCE</scope>
</reference>